<evidence type="ECO:0000256" key="1">
    <source>
        <dbReference type="ARBA" id="ARBA00005336"/>
    </source>
</evidence>
<dbReference type="Gene3D" id="3.20.20.300">
    <property type="entry name" value="Glycoside hydrolase, family 3, N-terminal domain"/>
    <property type="match status" value="1"/>
</dbReference>
<dbReference type="EMBL" id="SHKL01000001">
    <property type="protein sequence ID" value="RZT87372.1"/>
    <property type="molecule type" value="Genomic_DNA"/>
</dbReference>
<keyword evidence="2" id="KW-0378">Hydrolase</keyword>
<name>A0A4Q7UZ30_PSEST</name>
<dbReference type="Pfam" id="PF01915">
    <property type="entry name" value="Glyco_hydro_3_C"/>
    <property type="match status" value="1"/>
</dbReference>
<dbReference type="PANTHER" id="PTHR42715:SF10">
    <property type="entry name" value="BETA-GLUCOSIDASE"/>
    <property type="match status" value="1"/>
</dbReference>
<organism evidence="4 5">
    <name type="scientific">Pseudonocardia sediminis</name>
    <dbReference type="NCBI Taxonomy" id="1397368"/>
    <lineage>
        <taxon>Bacteria</taxon>
        <taxon>Bacillati</taxon>
        <taxon>Actinomycetota</taxon>
        <taxon>Actinomycetes</taxon>
        <taxon>Pseudonocardiales</taxon>
        <taxon>Pseudonocardiaceae</taxon>
        <taxon>Pseudonocardia</taxon>
    </lineage>
</organism>
<reference evidence="4 5" key="1">
    <citation type="submission" date="2019-02" db="EMBL/GenBank/DDBJ databases">
        <title>Sequencing the genomes of 1000 actinobacteria strains.</title>
        <authorList>
            <person name="Klenk H.-P."/>
        </authorList>
    </citation>
    <scope>NUCLEOTIDE SEQUENCE [LARGE SCALE GENOMIC DNA]</scope>
    <source>
        <strain evidence="4 5">DSM 45779</strain>
    </source>
</reference>
<dbReference type="InterPro" id="IPR017853">
    <property type="entry name" value="GH"/>
</dbReference>
<accession>A0A4Q7UZ30</accession>
<dbReference type="Gene3D" id="2.60.40.10">
    <property type="entry name" value="Immunoglobulins"/>
    <property type="match status" value="1"/>
</dbReference>
<proteinExistence type="inferred from homology"/>
<dbReference type="Gene3D" id="3.40.50.1700">
    <property type="entry name" value="Glycoside hydrolase family 3 C-terminal domain"/>
    <property type="match status" value="1"/>
</dbReference>
<dbReference type="Pfam" id="PF00933">
    <property type="entry name" value="Glyco_hydro_3"/>
    <property type="match status" value="1"/>
</dbReference>
<dbReference type="InterPro" id="IPR002772">
    <property type="entry name" value="Glyco_hydro_3_C"/>
</dbReference>
<evidence type="ECO:0000313" key="5">
    <source>
        <dbReference type="Proteomes" id="UP000291591"/>
    </source>
</evidence>
<dbReference type="Pfam" id="PF14310">
    <property type="entry name" value="Fn3-like"/>
    <property type="match status" value="1"/>
</dbReference>
<evidence type="ECO:0000259" key="3">
    <source>
        <dbReference type="SMART" id="SM01217"/>
    </source>
</evidence>
<dbReference type="InterPro" id="IPR036962">
    <property type="entry name" value="Glyco_hydro_3_N_sf"/>
</dbReference>
<dbReference type="OrthoDB" id="3187421at2"/>
<dbReference type="SUPFAM" id="SSF52279">
    <property type="entry name" value="Beta-D-glucan exohydrolase, C-terminal domain"/>
    <property type="match status" value="1"/>
</dbReference>
<dbReference type="GO" id="GO:0004553">
    <property type="term" value="F:hydrolase activity, hydrolyzing O-glycosyl compounds"/>
    <property type="evidence" value="ECO:0007669"/>
    <property type="project" value="InterPro"/>
</dbReference>
<sequence>MPATPAHTVDENLLTDLIGRLDLDRKVALLTGADFWSTAAEPAIGLRAMVLSDGPAGVRGTSFDERDPSLSLPSSTALGATWDPQLARRYGSALGAEARRQHADVVLGPTINLHRTPFGGRHFESFSEDPLLTAELAAGYVEGMQAHGVAATPKHYVANDAESERFTVDNRVDERSLRELYLAAFEPAVTRAHAWALMSAYNSVNGTTMSENPLLTSPLHDEWGFDGLVMSDWGAVRTTEASANAAQHLVMPGPRSTWGPALAEAVRAGRVPTDVVDEKLRRLLRLAARVGALEGVEPAVAQAPPAEDGRALARSLSAAGMVMVRNGRHGAGELPWGAGRLGSVAVIGHNASLARVQGGGSATVRPAAIVSPLEGLRAALGDDVVRYRLGAQVAEGVQPLAPASITNPATGEPGLRAVFRDAGGAELRTEDRTAASLIWMGPEIPAGTDHVELHARWVATPGTHRLGAAAVGGVALDVDGATVLDTEAVLTGDEGPGAEIFEAPSVSAPVTVGGEPAELVLRFRPRGGGTLAIVAVTLGEELVVHDPDAEIAAAAALAAESDVALVVVGTNDRIESEGFDRTSLALPGHQDALVRAVAAANPRTVVLVNSGSPVLLPWRDDVAAVLLGWFGGERFGEAVADVLLGAVEPGGRLPTTWPATGTEKAVLSGVPADGTLRYEEGVHVGHRNWLRTGETPAYPFGHGLGYTTWTLDAATAGAPTSDGGVSAEVTLTNTGTRTGRQVVQAYLSRDGGDVDRPARWLAGWTVVDAGPGATTVTVPISARAFQHWSPVGWATEPGTFTLHVGFSVADTPLTAEILCG</sequence>
<feature type="domain" description="Fibronectin type III-like" evidence="3">
    <location>
        <begin position="741"/>
        <end position="808"/>
    </location>
</feature>
<dbReference type="Gene3D" id="2.60.120.260">
    <property type="entry name" value="Galactose-binding domain-like"/>
    <property type="match status" value="1"/>
</dbReference>
<dbReference type="PRINTS" id="PR00133">
    <property type="entry name" value="GLHYDRLASE3"/>
</dbReference>
<comment type="similarity">
    <text evidence="1">Belongs to the glycosyl hydrolase 3 family.</text>
</comment>
<dbReference type="Proteomes" id="UP000291591">
    <property type="component" value="Unassembled WGS sequence"/>
</dbReference>
<dbReference type="InterPro" id="IPR050288">
    <property type="entry name" value="Cellulose_deg_GH3"/>
</dbReference>
<dbReference type="PANTHER" id="PTHR42715">
    <property type="entry name" value="BETA-GLUCOSIDASE"/>
    <property type="match status" value="1"/>
</dbReference>
<dbReference type="InterPro" id="IPR036881">
    <property type="entry name" value="Glyco_hydro_3_C_sf"/>
</dbReference>
<dbReference type="SUPFAM" id="SSF51445">
    <property type="entry name" value="(Trans)glycosidases"/>
    <property type="match status" value="1"/>
</dbReference>
<dbReference type="SMART" id="SM01217">
    <property type="entry name" value="Fn3_like"/>
    <property type="match status" value="1"/>
</dbReference>
<gene>
    <name evidence="4" type="ORF">EV383_4292</name>
</gene>
<dbReference type="GO" id="GO:0005975">
    <property type="term" value="P:carbohydrate metabolic process"/>
    <property type="evidence" value="ECO:0007669"/>
    <property type="project" value="InterPro"/>
</dbReference>
<keyword evidence="5" id="KW-1185">Reference proteome</keyword>
<dbReference type="InterPro" id="IPR013783">
    <property type="entry name" value="Ig-like_fold"/>
</dbReference>
<dbReference type="InterPro" id="IPR001764">
    <property type="entry name" value="Glyco_hydro_3_N"/>
</dbReference>
<evidence type="ECO:0000313" key="4">
    <source>
        <dbReference type="EMBL" id="RZT87372.1"/>
    </source>
</evidence>
<dbReference type="InterPro" id="IPR026891">
    <property type="entry name" value="Fn3-like"/>
</dbReference>
<protein>
    <submittedName>
        <fullName evidence="4">Beta-glucosidase</fullName>
    </submittedName>
</protein>
<evidence type="ECO:0000256" key="2">
    <source>
        <dbReference type="ARBA" id="ARBA00022801"/>
    </source>
</evidence>
<comment type="caution">
    <text evidence="4">The sequence shown here is derived from an EMBL/GenBank/DDBJ whole genome shotgun (WGS) entry which is preliminary data.</text>
</comment>
<dbReference type="AlphaFoldDB" id="A0A4Q7UZ30"/>